<dbReference type="Gene3D" id="2.60.40.1090">
    <property type="entry name" value="Fimbrial-type adhesion domain"/>
    <property type="match status" value="1"/>
</dbReference>
<protein>
    <submittedName>
        <fullName evidence="2">PRS fimbrial minor pilin protein</fullName>
    </submittedName>
</protein>
<dbReference type="InterPro" id="IPR008966">
    <property type="entry name" value="Adhesion_dom_sf"/>
</dbReference>
<proteinExistence type="predicted"/>
<keyword evidence="3" id="KW-1185">Reference proteome</keyword>
<reference evidence="2 3" key="1">
    <citation type="journal article" date="2014" name="Genome Biol. Evol.">
        <title>The genome of the myxosporean Thelohanellus kitauei shows adaptations to nutrient acquisition within its fish host.</title>
        <authorList>
            <person name="Yang Y."/>
            <person name="Xiong J."/>
            <person name="Zhou Z."/>
            <person name="Huo F."/>
            <person name="Miao W."/>
            <person name="Ran C."/>
            <person name="Liu Y."/>
            <person name="Zhang J."/>
            <person name="Feng J."/>
            <person name="Wang M."/>
            <person name="Wang M."/>
            <person name="Wang L."/>
            <person name="Yao B."/>
        </authorList>
    </citation>
    <scope>NUCLEOTIDE SEQUENCE [LARGE SCALE GENOMIC DNA]</scope>
    <source>
        <strain evidence="2">Wuqing</strain>
    </source>
</reference>
<name>A0A0C2IV53_THEKT</name>
<dbReference type="PANTHER" id="PTHR33420:SF26">
    <property type="entry name" value="FIMBRIAL SUBUNIT"/>
    <property type="match status" value="1"/>
</dbReference>
<comment type="caution">
    <text evidence="2">The sequence shown here is derived from an EMBL/GenBank/DDBJ whole genome shotgun (WGS) entry which is preliminary data.</text>
</comment>
<feature type="signal peptide" evidence="1">
    <location>
        <begin position="1"/>
        <end position="22"/>
    </location>
</feature>
<dbReference type="InterPro" id="IPR036937">
    <property type="entry name" value="Adhesion_dom_fimbrial_sf"/>
</dbReference>
<dbReference type="PANTHER" id="PTHR33420">
    <property type="entry name" value="FIMBRIAL SUBUNIT ELFA-RELATED"/>
    <property type="match status" value="1"/>
</dbReference>
<keyword evidence="1" id="KW-0732">Signal</keyword>
<dbReference type="Proteomes" id="UP000031668">
    <property type="component" value="Unassembled WGS sequence"/>
</dbReference>
<evidence type="ECO:0000313" key="2">
    <source>
        <dbReference type="EMBL" id="KII69259.1"/>
    </source>
</evidence>
<gene>
    <name evidence="2" type="ORF">RF11_04029</name>
</gene>
<evidence type="ECO:0000313" key="3">
    <source>
        <dbReference type="Proteomes" id="UP000031668"/>
    </source>
</evidence>
<dbReference type="InterPro" id="IPR050263">
    <property type="entry name" value="Bact_Fimbrial_Adh_Pro"/>
</dbReference>
<dbReference type="AlphaFoldDB" id="A0A0C2IV53"/>
<organism evidence="2 3">
    <name type="scientific">Thelohanellus kitauei</name>
    <name type="common">Myxosporean</name>
    <dbReference type="NCBI Taxonomy" id="669202"/>
    <lineage>
        <taxon>Eukaryota</taxon>
        <taxon>Metazoa</taxon>
        <taxon>Cnidaria</taxon>
        <taxon>Myxozoa</taxon>
        <taxon>Myxosporea</taxon>
        <taxon>Bivalvulida</taxon>
        <taxon>Platysporina</taxon>
        <taxon>Myxobolidae</taxon>
        <taxon>Thelohanellus</taxon>
    </lineage>
</organism>
<feature type="chain" id="PRO_5002167262" evidence="1">
    <location>
        <begin position="23"/>
        <end position="177"/>
    </location>
</feature>
<evidence type="ECO:0000256" key="1">
    <source>
        <dbReference type="SAM" id="SignalP"/>
    </source>
</evidence>
<accession>A0A0C2IV53</accession>
<dbReference type="SUPFAM" id="SSF49401">
    <property type="entry name" value="Bacterial adhesins"/>
    <property type="match status" value="1"/>
</dbReference>
<dbReference type="GO" id="GO:0043709">
    <property type="term" value="P:cell adhesion involved in single-species biofilm formation"/>
    <property type="evidence" value="ECO:0007669"/>
    <property type="project" value="TreeGrafter"/>
</dbReference>
<sequence>MVKITRCLTLSLLLAISSGAVASDQGRGLVTMNGQIQESACSIHTDDIWQEIPFGVISYNDLDEEGKAIIKPFAVRLVNCSLERSHGDLWQSVNITFSGETEVFRRDIFKVYGNAQGLGLRIHSQIGDVAQDGIPMPAVMLQNDNNELRYSLSLVRGGKSLSEGDWYGIIRFMVTYQ</sequence>
<dbReference type="EMBL" id="JWZT01002487">
    <property type="protein sequence ID" value="KII69259.1"/>
    <property type="molecule type" value="Genomic_DNA"/>
</dbReference>